<evidence type="ECO:0000256" key="3">
    <source>
        <dbReference type="ARBA" id="ARBA00008097"/>
    </source>
</evidence>
<dbReference type="GO" id="GO:0003725">
    <property type="term" value="F:double-stranded RNA binding"/>
    <property type="evidence" value="ECO:0007669"/>
    <property type="project" value="InterPro"/>
</dbReference>
<dbReference type="InterPro" id="IPR036046">
    <property type="entry name" value="Acylphosphatase-like_dom_sf"/>
</dbReference>
<dbReference type="Pfam" id="PF07503">
    <property type="entry name" value="zf-HYPF"/>
    <property type="match status" value="2"/>
</dbReference>
<dbReference type="AlphaFoldDB" id="A0A097ANE5"/>
<evidence type="ECO:0000256" key="1">
    <source>
        <dbReference type="ARBA" id="ARBA00004711"/>
    </source>
</evidence>
<dbReference type="NCBIfam" id="TIGR00143">
    <property type="entry name" value="hypF"/>
    <property type="match status" value="1"/>
</dbReference>
<dbReference type="InterPro" id="IPR006070">
    <property type="entry name" value="Sua5-like_dom"/>
</dbReference>
<keyword evidence="5" id="KW-0479">Metal-binding</keyword>
<dbReference type="Pfam" id="PF01300">
    <property type="entry name" value="Sua5_yciO_yrdC"/>
    <property type="match status" value="1"/>
</dbReference>
<dbReference type="UniPathway" id="UPA00335"/>
<sequence length="751" mass="85078">MVRGTVRKIQTKQIEISGIVQGVGFRPFVFTLAKKYHLGGIVYNTSSGVYIEVEGEEENVNSFIKELKNNPPPLAVIDEVKVKDLEVKGYEDFEIISSQENDGFVPVSPDMGVCDDCLREMRDPNDRRYRYPFINCTNCGPRFSIIEDIPYDRPKTSMKVFPMCEKCEKEYNDPNDRRFHAQPVACFDCGPKLEFVGADCQQDEIKCAIDSLKKGKIVAIKGIGGFHLAVNALSDEAVSTLRSRKKRYGKPFAVMMKDIEQVEKYCVVSEEEKKLLLSQRRPIVLLKKKGEKLAKGIADGLDTLGVILPYAPIHYLLMDQIDFPIVMTSGNVSEEPLCKDNEEAIKNLKDIADVFLLNNRDIVNRIDDSVTSFNAGYERIIRRARGYAPQPILLKKDTKVNVLAVGGFYKNTFCFTKGHYAFISHHIGDLDNEKTFEYYKEEIEKYKRLFKVTPEVVAHDMHKGYLSTQYALLCGLPLVEVQHHHAHIASCMAEYNITDKVIGIAYDGTGYGTDGNIWGAEFFICDLKDFIRVGHLEYKPLPGGELAIKKIYRTALGFISEDIGSYGDFLERFDQKEVEIILKQIKRKINTPYVSSMGRFFDAASSLLGLRDEVLFEGQGAMELESLIVDTDSFYEFEISHKDGYIINTDIILQQLYNDYKKRVDKRIIAAKFHNSIVEFTHYLALELRKEFGINKVVLSGGSFQNRYLLKKLLSKLSDSGFEAYSNSRVPCNDGGISLGQAVIANKKLEG</sequence>
<feature type="domain" description="Acylphosphatase-like" evidence="12">
    <location>
        <begin position="11"/>
        <end position="97"/>
    </location>
</feature>
<dbReference type="Pfam" id="PF00708">
    <property type="entry name" value="Acylphosphatase"/>
    <property type="match status" value="1"/>
</dbReference>
<dbReference type="PROSITE" id="PS51163">
    <property type="entry name" value="YRDC"/>
    <property type="match status" value="1"/>
</dbReference>
<evidence type="ECO:0000256" key="6">
    <source>
        <dbReference type="ARBA" id="ARBA00022771"/>
    </source>
</evidence>
<dbReference type="Gene3D" id="3.30.420.360">
    <property type="match status" value="1"/>
</dbReference>
<dbReference type="GO" id="GO:0016743">
    <property type="term" value="F:carboxyl- or carbamoyltransferase activity"/>
    <property type="evidence" value="ECO:0007669"/>
    <property type="project" value="UniProtKB-UniRule"/>
</dbReference>
<keyword evidence="6" id="KW-0863">Zinc-finger</keyword>
<dbReference type="GO" id="GO:0003998">
    <property type="term" value="F:acylphosphatase activity"/>
    <property type="evidence" value="ECO:0007669"/>
    <property type="project" value="UniProtKB-EC"/>
</dbReference>
<keyword evidence="11" id="KW-0378">Hydrolase</keyword>
<dbReference type="GO" id="GO:0016874">
    <property type="term" value="F:ligase activity"/>
    <property type="evidence" value="ECO:0007669"/>
    <property type="project" value="UniProtKB-UniRule"/>
</dbReference>
<keyword evidence="4" id="KW-0436">Ligase</keyword>
<evidence type="ECO:0000256" key="9">
    <source>
        <dbReference type="ARBA" id="ARBA00048220"/>
    </source>
</evidence>
<keyword evidence="15" id="KW-1185">Reference proteome</keyword>
<dbReference type="Gene3D" id="3.30.110.120">
    <property type="match status" value="1"/>
</dbReference>
<dbReference type="InterPro" id="IPR041440">
    <property type="entry name" value="HypF_C"/>
</dbReference>
<dbReference type="EMBL" id="CP009170">
    <property type="protein sequence ID" value="AIS51341.1"/>
    <property type="molecule type" value="Genomic_DNA"/>
</dbReference>
<evidence type="ECO:0000313" key="14">
    <source>
        <dbReference type="EMBL" id="AIS51341.1"/>
    </source>
</evidence>
<dbReference type="HOGENOM" id="CLU_009164_0_0_9"/>
<dbReference type="InterPro" id="IPR001792">
    <property type="entry name" value="Acylphosphatase-like_dom"/>
</dbReference>
<dbReference type="PIRSF" id="PIRSF006256">
    <property type="entry name" value="CMPcnvr_hdrg_mat"/>
    <property type="match status" value="1"/>
</dbReference>
<dbReference type="InterPro" id="IPR011125">
    <property type="entry name" value="Znf_HypF"/>
</dbReference>
<dbReference type="InterPro" id="IPR051060">
    <property type="entry name" value="Carbamoyltrans_HypF-like"/>
</dbReference>
<dbReference type="eggNOG" id="COG0068">
    <property type="taxonomic scope" value="Bacteria"/>
</dbReference>
<comment type="similarity">
    <text evidence="2">Belongs to the acylphosphatase family.</text>
</comment>
<dbReference type="SUPFAM" id="SSF55821">
    <property type="entry name" value="YrdC/RibB"/>
    <property type="match status" value="1"/>
</dbReference>
<dbReference type="InterPro" id="IPR043129">
    <property type="entry name" value="ATPase_NBD"/>
</dbReference>
<dbReference type="Gene3D" id="3.90.870.50">
    <property type="match status" value="1"/>
</dbReference>
<evidence type="ECO:0000256" key="7">
    <source>
        <dbReference type="ARBA" id="ARBA00022833"/>
    </source>
</evidence>
<dbReference type="InterPro" id="IPR017968">
    <property type="entry name" value="Acylphosphatase_CS"/>
</dbReference>
<evidence type="ECO:0000259" key="13">
    <source>
        <dbReference type="PROSITE" id="PS51163"/>
    </source>
</evidence>
<dbReference type="SUPFAM" id="SSF53067">
    <property type="entry name" value="Actin-like ATPase domain"/>
    <property type="match status" value="1"/>
</dbReference>
<evidence type="ECO:0000256" key="8">
    <source>
        <dbReference type="ARBA" id="ARBA00047645"/>
    </source>
</evidence>
<dbReference type="InterPro" id="IPR004421">
    <property type="entry name" value="Carbamoyltransferase_HypF"/>
</dbReference>
<dbReference type="SUPFAM" id="SSF54975">
    <property type="entry name" value="Acylphosphatase/BLUF domain-like"/>
    <property type="match status" value="1"/>
</dbReference>
<dbReference type="EC" id="6.2.-.-" evidence="10"/>
<dbReference type="Pfam" id="PF22521">
    <property type="entry name" value="HypF_C_2"/>
    <property type="match status" value="1"/>
</dbReference>
<comment type="pathway">
    <text evidence="1">Protein modification; [NiFe] hydrogenase maturation.</text>
</comment>
<dbReference type="FunFam" id="3.30.420.40:FF:000124">
    <property type="entry name" value="Carbamoyltransferase HypF"/>
    <property type="match status" value="1"/>
</dbReference>
<accession>A0A097ANE5</accession>
<dbReference type="Pfam" id="PF17788">
    <property type="entry name" value="HypF_C"/>
    <property type="match status" value="1"/>
</dbReference>
<evidence type="ECO:0000256" key="11">
    <source>
        <dbReference type="PROSITE-ProRule" id="PRU00520"/>
    </source>
</evidence>
<evidence type="ECO:0000256" key="10">
    <source>
        <dbReference type="PIRNR" id="PIRNR006256"/>
    </source>
</evidence>
<comment type="similarity">
    <text evidence="3 10">Belongs to the carbamoyltransferase HypF family.</text>
</comment>
<feature type="active site" evidence="11">
    <location>
        <position position="26"/>
    </location>
</feature>
<keyword evidence="7" id="KW-0862">Zinc</keyword>
<comment type="catalytic activity">
    <reaction evidence="8 11">
        <text>an acyl phosphate + H2O = a carboxylate + phosphate + H(+)</text>
        <dbReference type="Rhea" id="RHEA:14965"/>
        <dbReference type="ChEBI" id="CHEBI:15377"/>
        <dbReference type="ChEBI" id="CHEBI:15378"/>
        <dbReference type="ChEBI" id="CHEBI:29067"/>
        <dbReference type="ChEBI" id="CHEBI:43474"/>
        <dbReference type="ChEBI" id="CHEBI:59918"/>
        <dbReference type="EC" id="3.6.1.7"/>
    </reaction>
</comment>
<dbReference type="PROSITE" id="PS00150">
    <property type="entry name" value="ACYLPHOSPHATASE_1"/>
    <property type="match status" value="1"/>
</dbReference>
<name>A0A097ANE5_THEKI</name>
<evidence type="ECO:0000256" key="4">
    <source>
        <dbReference type="ARBA" id="ARBA00022598"/>
    </source>
</evidence>
<dbReference type="PANTHER" id="PTHR42959:SF1">
    <property type="entry name" value="CARBAMOYLTRANSFERASE HYPF"/>
    <property type="match status" value="1"/>
</dbReference>
<dbReference type="RefSeq" id="WP_049684337.1">
    <property type="nucleotide sequence ID" value="NZ_CP009170.1"/>
</dbReference>
<evidence type="ECO:0000259" key="12">
    <source>
        <dbReference type="PROSITE" id="PS51160"/>
    </source>
</evidence>
<dbReference type="Proteomes" id="UP000029669">
    <property type="component" value="Chromosome"/>
</dbReference>
<dbReference type="InterPro" id="IPR017945">
    <property type="entry name" value="DHBP_synth_RibB-like_a/b_dom"/>
</dbReference>
<dbReference type="OrthoDB" id="9808093at2"/>
<dbReference type="GO" id="GO:0008270">
    <property type="term" value="F:zinc ion binding"/>
    <property type="evidence" value="ECO:0007669"/>
    <property type="project" value="UniProtKB-KW"/>
</dbReference>
<dbReference type="KEGG" id="tki:TKV_c01360"/>
<dbReference type="PANTHER" id="PTHR42959">
    <property type="entry name" value="CARBAMOYLTRANSFERASE"/>
    <property type="match status" value="1"/>
</dbReference>
<dbReference type="PROSITE" id="PS51160">
    <property type="entry name" value="ACYLPHOSPHATASE_3"/>
    <property type="match status" value="1"/>
</dbReference>
<proteinExistence type="inferred from homology"/>
<dbReference type="STRING" id="2325.TKV_c01360"/>
<gene>
    <name evidence="14" type="primary">hypF</name>
    <name evidence="14" type="ORF">TKV_c01360</name>
</gene>
<comment type="catalytic activity">
    <reaction evidence="9">
        <text>C-terminal L-cysteinyl-[HypE protein] + carbamoyl phosphate + ATP + H2O = C-terminal S-carboxamide-L-cysteinyl-[HypE protein] + AMP + phosphate + diphosphate + H(+)</text>
        <dbReference type="Rhea" id="RHEA:55636"/>
        <dbReference type="Rhea" id="RHEA-COMP:14247"/>
        <dbReference type="Rhea" id="RHEA-COMP:14392"/>
        <dbReference type="ChEBI" id="CHEBI:15377"/>
        <dbReference type="ChEBI" id="CHEBI:15378"/>
        <dbReference type="ChEBI" id="CHEBI:30616"/>
        <dbReference type="ChEBI" id="CHEBI:33019"/>
        <dbReference type="ChEBI" id="CHEBI:43474"/>
        <dbReference type="ChEBI" id="CHEBI:58228"/>
        <dbReference type="ChEBI" id="CHEBI:76913"/>
        <dbReference type="ChEBI" id="CHEBI:139126"/>
        <dbReference type="ChEBI" id="CHEBI:456215"/>
    </reaction>
</comment>
<evidence type="ECO:0000256" key="5">
    <source>
        <dbReference type="ARBA" id="ARBA00022723"/>
    </source>
</evidence>
<evidence type="ECO:0000256" key="2">
    <source>
        <dbReference type="ARBA" id="ARBA00005614"/>
    </source>
</evidence>
<protein>
    <recommendedName>
        <fullName evidence="10">Carbamoyltransferase</fullName>
        <ecNumber evidence="10">6.2.-.-</ecNumber>
    </recommendedName>
</protein>
<dbReference type="InterPro" id="IPR055128">
    <property type="entry name" value="HypF_C_2"/>
</dbReference>
<evidence type="ECO:0000313" key="15">
    <source>
        <dbReference type="Proteomes" id="UP000029669"/>
    </source>
</evidence>
<dbReference type="GO" id="GO:0051604">
    <property type="term" value="P:protein maturation"/>
    <property type="evidence" value="ECO:0007669"/>
    <property type="project" value="TreeGrafter"/>
</dbReference>
<feature type="active site" evidence="11">
    <location>
        <position position="44"/>
    </location>
</feature>
<dbReference type="FunFam" id="3.30.110.120:FF:000001">
    <property type="entry name" value="Carbamoyltransferase HypF"/>
    <property type="match status" value="1"/>
</dbReference>
<dbReference type="Gene3D" id="3.30.420.40">
    <property type="match status" value="1"/>
</dbReference>
<feature type="domain" description="YrdC-like" evidence="13">
    <location>
        <begin position="202"/>
        <end position="386"/>
    </location>
</feature>
<organism evidence="14 15">
    <name type="scientific">Thermoanaerobacter kivui</name>
    <name type="common">Acetogenium kivui</name>
    <dbReference type="NCBI Taxonomy" id="2325"/>
    <lineage>
        <taxon>Bacteria</taxon>
        <taxon>Bacillati</taxon>
        <taxon>Bacillota</taxon>
        <taxon>Clostridia</taxon>
        <taxon>Thermoanaerobacterales</taxon>
        <taxon>Thermoanaerobacteraceae</taxon>
        <taxon>Thermoanaerobacter</taxon>
    </lineage>
</organism>
<reference evidence="15" key="1">
    <citation type="journal article" date="2015" name="Genome Announc.">
        <title>Whole-Genome Sequences of 80 Environmental and Clinical Isolates of Burkholderia pseudomallei.</title>
        <authorList>
            <person name="Johnson S.L."/>
            <person name="Baker A.L."/>
            <person name="Chain P.S."/>
            <person name="Currie B.J."/>
            <person name="Daligault H.E."/>
            <person name="Davenport K.W."/>
            <person name="Davis C.B."/>
            <person name="Inglis T.J."/>
            <person name="Kaestli M."/>
            <person name="Koren S."/>
            <person name="Mayo M."/>
            <person name="Merritt A.J."/>
            <person name="Price E.P."/>
            <person name="Sarovich D.S."/>
            <person name="Warner J."/>
            <person name="Rosovitz M.J."/>
        </authorList>
    </citation>
    <scope>NUCLEOTIDE SEQUENCE [LARGE SCALE GENOMIC DNA]</scope>
    <source>
        <strain evidence="15">DSM 2030</strain>
    </source>
</reference>